<dbReference type="InterPro" id="IPR004316">
    <property type="entry name" value="SWEET_rpt"/>
</dbReference>
<feature type="compositionally biased region" description="Basic and acidic residues" evidence="4">
    <location>
        <begin position="386"/>
        <end position="404"/>
    </location>
</feature>
<dbReference type="SUPFAM" id="SSF52518">
    <property type="entry name" value="Thiamin diphosphate-binding fold (THDP-binding)"/>
    <property type="match status" value="2"/>
</dbReference>
<comment type="caution">
    <text evidence="9">The sequence shown here is derived from an EMBL/GenBank/DDBJ whole genome shotgun (WGS) entry which is preliminary data.</text>
</comment>
<dbReference type="Pfam" id="PF00205">
    <property type="entry name" value="TPP_enzyme_M"/>
    <property type="match status" value="1"/>
</dbReference>
<dbReference type="Gene3D" id="3.40.50.1220">
    <property type="entry name" value="TPP-binding domain"/>
    <property type="match status" value="1"/>
</dbReference>
<evidence type="ECO:0000256" key="2">
    <source>
        <dbReference type="ARBA" id="ARBA00007812"/>
    </source>
</evidence>
<feature type="domain" description="Thiamine pyrophosphate enzyme TPP-binding" evidence="7">
    <location>
        <begin position="906"/>
        <end position="1059"/>
    </location>
</feature>
<feature type="transmembrane region" description="Helical" evidence="5">
    <location>
        <begin position="88"/>
        <end position="112"/>
    </location>
</feature>
<dbReference type="Gene3D" id="1.20.1280.290">
    <property type="match status" value="2"/>
</dbReference>
<dbReference type="GO" id="GO:0030976">
    <property type="term" value="F:thiamine pyrophosphate binding"/>
    <property type="evidence" value="ECO:0007669"/>
    <property type="project" value="InterPro"/>
</dbReference>
<comment type="cofactor">
    <cofactor evidence="1">
        <name>thiamine diphosphate</name>
        <dbReference type="ChEBI" id="CHEBI:58937"/>
    </cofactor>
</comment>
<dbReference type="AlphaFoldDB" id="A0A7J6M6Q5"/>
<feature type="transmembrane region" description="Helical" evidence="5">
    <location>
        <begin position="243"/>
        <end position="260"/>
    </location>
</feature>
<dbReference type="InterPro" id="IPR012001">
    <property type="entry name" value="Thiamin_PyroP_enz_TPP-bd_dom"/>
</dbReference>
<feature type="transmembrane region" description="Helical" evidence="5">
    <location>
        <begin position="331"/>
        <end position="351"/>
    </location>
</feature>
<dbReference type="InterPro" id="IPR029035">
    <property type="entry name" value="DHS-like_NAD/FAD-binding_dom"/>
</dbReference>
<dbReference type="OrthoDB" id="16262at2759"/>
<dbReference type="Proteomes" id="UP000591131">
    <property type="component" value="Unassembled WGS sequence"/>
</dbReference>
<sequence length="1074" mass="116786">MVLEAVGRTSVLRFSALENWFHRYGRPCQKHTKLLQRDANKSARERKLRLIEARSALIQRRLARSTEGVGVADREYVVAQRRPSVSAVMFLATLITAVWSLFILTEVLLIFVPRTKLLAILSITCPMISFVGYITPIGSVIRAFKTQDASNLPMPFLLSQAFLCLISISYGISVNSPPIWATNLFGLTTQTLWMAAARWISGAASLRSEEKDKPTRALERRASTKSLPDLDGASVSSVVPPPLYSALLATCLTCLTLTVLSIIPTRIVGFAMCLQGIILSASPLARLGAVLDSRNADSIPLPISLNMVLGNVLWGMFGFYVNDHVIFLPSVVGYTLGVVQILVIMWCWGYLPYDLSFLKCIFGRSNRNPETSIELAAQDDDEMPEFADREEAPETASPDEKGRSTLELTQLEAGSNSSYRRRCSFVLKECNLDDLSRTMASRLSTIAAHVAGSPPAWSSPADIPQQHQHGGILVALAIRALGVSHIFTLTGGHISPILVGCNAVGIKVVDMRDEKAAVFAADAYARLTSNIGVCAVTAGPGLTNSITAIVNAKMAEVPIIVLVGATSMLLKGRGSLQDIDQQALVKSTVKQQASLKCVSDIIPTMLEVATTAASYNPCPGPVLLEFPLDVLWPRTMAESMIASSSSGARGLSGRLQRWYLDRYVNSMFGKYFQSTSKTIALPSSSSHTMNKVSRPAVALSVAEKVAALLEKSRRPVIVVGSQAAQDVAHIEELRAALVSLEIPVWVSGMCRGLFGRKSGESVQMMHMRSSALKEADFVIIAGTPLDFRLNYGRSVNPKATLIVCNSNKDILLKNKDLRAATQYIHACPSQFLRDLSLVESRRPHQVVRSQWITTCREREAKREKEIAAQGSKHSTQEGRVSPVRLLKALDKLLQEWGTEATIVADGGDFVGTASYCVRPVRALGWLDPGVFGTLGVGGGFAVAAGVLAGEYAKEPVWLLWGDGSVGWSLAEFETMARHRVPCVAIVGNDGKWNQMYRDQVRLLKDPVAAVLGSHVNYHTAAEGYSGNISFLLERDEDIEETLITARRAALESRGPVLVNAMLASSDFREGSLSL</sequence>
<accession>A0A7J6M6Q5</accession>
<dbReference type="GO" id="GO:0009097">
    <property type="term" value="P:isoleucine biosynthetic process"/>
    <property type="evidence" value="ECO:0007669"/>
    <property type="project" value="TreeGrafter"/>
</dbReference>
<dbReference type="InterPro" id="IPR012000">
    <property type="entry name" value="Thiamin_PyroP_enz_cen_dom"/>
</dbReference>
<feature type="domain" description="Thiamine pyrophosphate enzyme N-terminal TPP-binding" evidence="8">
    <location>
        <begin position="470"/>
        <end position="584"/>
    </location>
</feature>
<dbReference type="InterPro" id="IPR011766">
    <property type="entry name" value="TPP_enzyme_TPP-bd"/>
</dbReference>
<dbReference type="GO" id="GO:0016020">
    <property type="term" value="C:membrane"/>
    <property type="evidence" value="ECO:0007669"/>
    <property type="project" value="InterPro"/>
</dbReference>
<dbReference type="PANTHER" id="PTHR18968:SF166">
    <property type="entry name" value="2-HYDROXYACYL-COA LYASE 2"/>
    <property type="match status" value="1"/>
</dbReference>
<dbReference type="GO" id="GO:0005948">
    <property type="term" value="C:acetolactate synthase complex"/>
    <property type="evidence" value="ECO:0007669"/>
    <property type="project" value="TreeGrafter"/>
</dbReference>
<evidence type="ECO:0000256" key="3">
    <source>
        <dbReference type="ARBA" id="ARBA00023052"/>
    </source>
</evidence>
<protein>
    <recommendedName>
        <fullName evidence="11">Acetolactate synthase-like protein</fullName>
    </recommendedName>
</protein>
<dbReference type="EMBL" id="JAAPAO010000215">
    <property type="protein sequence ID" value="KAF4667263.1"/>
    <property type="molecule type" value="Genomic_DNA"/>
</dbReference>
<feature type="transmembrane region" description="Helical" evidence="5">
    <location>
        <begin position="267"/>
        <end position="287"/>
    </location>
</feature>
<evidence type="ECO:0000313" key="10">
    <source>
        <dbReference type="Proteomes" id="UP000591131"/>
    </source>
</evidence>
<proteinExistence type="inferred from homology"/>
<gene>
    <name evidence="9" type="ORF">FOL47_003665</name>
</gene>
<dbReference type="InterPro" id="IPR029061">
    <property type="entry name" value="THDP-binding"/>
</dbReference>
<dbReference type="Pfam" id="PF02775">
    <property type="entry name" value="TPP_enzyme_C"/>
    <property type="match status" value="1"/>
</dbReference>
<keyword evidence="3" id="KW-0786">Thiamine pyrophosphate</keyword>
<dbReference type="SUPFAM" id="SSF52467">
    <property type="entry name" value="DHS-like NAD/FAD-binding domain"/>
    <property type="match status" value="1"/>
</dbReference>
<feature type="transmembrane region" description="Helical" evidence="5">
    <location>
        <begin position="156"/>
        <end position="174"/>
    </location>
</feature>
<evidence type="ECO:0000256" key="1">
    <source>
        <dbReference type="ARBA" id="ARBA00001964"/>
    </source>
</evidence>
<keyword evidence="5" id="KW-1133">Transmembrane helix</keyword>
<dbReference type="GO" id="GO:0009099">
    <property type="term" value="P:L-valine biosynthetic process"/>
    <property type="evidence" value="ECO:0007669"/>
    <property type="project" value="TreeGrafter"/>
</dbReference>
<evidence type="ECO:0000259" key="8">
    <source>
        <dbReference type="Pfam" id="PF02776"/>
    </source>
</evidence>
<organism evidence="9 10">
    <name type="scientific">Perkinsus chesapeaki</name>
    <name type="common">Clam parasite</name>
    <name type="synonym">Perkinsus andrewsi</name>
    <dbReference type="NCBI Taxonomy" id="330153"/>
    <lineage>
        <taxon>Eukaryota</taxon>
        <taxon>Sar</taxon>
        <taxon>Alveolata</taxon>
        <taxon>Perkinsozoa</taxon>
        <taxon>Perkinsea</taxon>
        <taxon>Perkinsida</taxon>
        <taxon>Perkinsidae</taxon>
        <taxon>Perkinsus</taxon>
    </lineage>
</organism>
<evidence type="ECO:0000256" key="4">
    <source>
        <dbReference type="SAM" id="MobiDB-lite"/>
    </source>
</evidence>
<evidence type="ECO:0000259" key="6">
    <source>
        <dbReference type="Pfam" id="PF00205"/>
    </source>
</evidence>
<keyword evidence="10" id="KW-1185">Reference proteome</keyword>
<keyword evidence="5" id="KW-0472">Membrane</keyword>
<feature type="transmembrane region" description="Helical" evidence="5">
    <location>
        <begin position="118"/>
        <end position="144"/>
    </location>
</feature>
<evidence type="ECO:0000256" key="5">
    <source>
        <dbReference type="SAM" id="Phobius"/>
    </source>
</evidence>
<comment type="similarity">
    <text evidence="2">Belongs to the TPP enzyme family.</text>
</comment>
<reference evidence="9 10" key="1">
    <citation type="submission" date="2020-04" db="EMBL/GenBank/DDBJ databases">
        <title>Perkinsus chesapeaki whole genome sequence.</title>
        <authorList>
            <person name="Bogema D.R."/>
        </authorList>
    </citation>
    <scope>NUCLEOTIDE SEQUENCE [LARGE SCALE GENOMIC DNA]</scope>
    <source>
        <strain evidence="9">ATCC PRA-425</strain>
    </source>
</reference>
<evidence type="ECO:0000259" key="7">
    <source>
        <dbReference type="Pfam" id="PF02775"/>
    </source>
</evidence>
<dbReference type="Gene3D" id="3.40.50.970">
    <property type="match status" value="2"/>
</dbReference>
<dbReference type="GO" id="GO:0000287">
    <property type="term" value="F:magnesium ion binding"/>
    <property type="evidence" value="ECO:0007669"/>
    <property type="project" value="InterPro"/>
</dbReference>
<dbReference type="GO" id="GO:0050660">
    <property type="term" value="F:flavin adenine dinucleotide binding"/>
    <property type="evidence" value="ECO:0007669"/>
    <property type="project" value="TreeGrafter"/>
</dbReference>
<feature type="transmembrane region" description="Helical" evidence="5">
    <location>
        <begin position="299"/>
        <end position="319"/>
    </location>
</feature>
<feature type="domain" description="Thiamine pyrophosphate enzyme central" evidence="6">
    <location>
        <begin position="703"/>
        <end position="816"/>
    </location>
</feature>
<name>A0A7J6M6Q5_PERCH</name>
<evidence type="ECO:0000313" key="9">
    <source>
        <dbReference type="EMBL" id="KAF4667263.1"/>
    </source>
</evidence>
<dbReference type="PANTHER" id="PTHR18968">
    <property type="entry name" value="THIAMINE PYROPHOSPHATE ENZYMES"/>
    <property type="match status" value="1"/>
</dbReference>
<keyword evidence="5" id="KW-0812">Transmembrane</keyword>
<feature type="region of interest" description="Disordered" evidence="4">
    <location>
        <begin position="375"/>
        <end position="406"/>
    </location>
</feature>
<dbReference type="Pfam" id="PF03083">
    <property type="entry name" value="MtN3_slv"/>
    <property type="match status" value="2"/>
</dbReference>
<evidence type="ECO:0008006" key="11">
    <source>
        <dbReference type="Google" id="ProtNLM"/>
    </source>
</evidence>
<dbReference type="CDD" id="cd02004">
    <property type="entry name" value="TPP_BZL_OCoD_HPCL"/>
    <property type="match status" value="1"/>
</dbReference>
<dbReference type="GO" id="GO:0003984">
    <property type="term" value="F:acetolactate synthase activity"/>
    <property type="evidence" value="ECO:0007669"/>
    <property type="project" value="TreeGrafter"/>
</dbReference>
<dbReference type="Pfam" id="PF02776">
    <property type="entry name" value="TPP_enzyme_N"/>
    <property type="match status" value="1"/>
</dbReference>
<dbReference type="CDD" id="cd07035">
    <property type="entry name" value="TPP_PYR_POX_like"/>
    <property type="match status" value="1"/>
</dbReference>
<dbReference type="InterPro" id="IPR045229">
    <property type="entry name" value="TPP_enz"/>
</dbReference>